<dbReference type="AlphaFoldDB" id="A0A8B6C356"/>
<feature type="region of interest" description="Disordered" evidence="1">
    <location>
        <begin position="41"/>
        <end position="90"/>
    </location>
</feature>
<evidence type="ECO:0000313" key="3">
    <source>
        <dbReference type="Proteomes" id="UP000596742"/>
    </source>
</evidence>
<evidence type="ECO:0000256" key="1">
    <source>
        <dbReference type="SAM" id="MobiDB-lite"/>
    </source>
</evidence>
<feature type="compositionally biased region" description="Acidic residues" evidence="1">
    <location>
        <begin position="79"/>
        <end position="90"/>
    </location>
</feature>
<sequence>MATDRVSSALAVLRTELNEVRSQDVQLMKQLLNLNSSIQQLTKKQKKSKSSSRNRKTTLKELMRSSTMSKINEDSVTSESDDDSCSSSDEDVFKTNVKLWKYAKSVDSK</sequence>
<accession>A0A8B6C356</accession>
<name>A0A8B6C356_MYTGA</name>
<keyword evidence="3" id="KW-1185">Reference proteome</keyword>
<gene>
    <name evidence="2" type="ORF">MGAL_10B054187</name>
</gene>
<protein>
    <submittedName>
        <fullName evidence="2">Uncharacterized protein</fullName>
    </submittedName>
</protein>
<feature type="compositionally biased region" description="Basic residues" evidence="1">
    <location>
        <begin position="43"/>
        <end position="57"/>
    </location>
</feature>
<reference evidence="2" key="1">
    <citation type="submission" date="2018-11" db="EMBL/GenBank/DDBJ databases">
        <authorList>
            <person name="Alioto T."/>
            <person name="Alioto T."/>
        </authorList>
    </citation>
    <scope>NUCLEOTIDE SEQUENCE</scope>
</reference>
<comment type="caution">
    <text evidence="2">The sequence shown here is derived from an EMBL/GenBank/DDBJ whole genome shotgun (WGS) entry which is preliminary data.</text>
</comment>
<evidence type="ECO:0000313" key="2">
    <source>
        <dbReference type="EMBL" id="VDH98870.1"/>
    </source>
</evidence>
<dbReference type="EMBL" id="UYJE01001062">
    <property type="protein sequence ID" value="VDH98870.1"/>
    <property type="molecule type" value="Genomic_DNA"/>
</dbReference>
<organism evidence="2 3">
    <name type="scientific">Mytilus galloprovincialis</name>
    <name type="common">Mediterranean mussel</name>
    <dbReference type="NCBI Taxonomy" id="29158"/>
    <lineage>
        <taxon>Eukaryota</taxon>
        <taxon>Metazoa</taxon>
        <taxon>Spiralia</taxon>
        <taxon>Lophotrochozoa</taxon>
        <taxon>Mollusca</taxon>
        <taxon>Bivalvia</taxon>
        <taxon>Autobranchia</taxon>
        <taxon>Pteriomorphia</taxon>
        <taxon>Mytilida</taxon>
        <taxon>Mytiloidea</taxon>
        <taxon>Mytilidae</taxon>
        <taxon>Mytilinae</taxon>
        <taxon>Mytilus</taxon>
    </lineage>
</organism>
<dbReference type="Proteomes" id="UP000596742">
    <property type="component" value="Unassembled WGS sequence"/>
</dbReference>
<proteinExistence type="predicted"/>